<dbReference type="GO" id="GO:0005385">
    <property type="term" value="F:zinc ion transmembrane transporter activity"/>
    <property type="evidence" value="ECO:0007669"/>
    <property type="project" value="UniProtKB-UniRule"/>
</dbReference>
<dbReference type="GO" id="GO:0048471">
    <property type="term" value="C:perinuclear region of cytoplasm"/>
    <property type="evidence" value="ECO:0007669"/>
    <property type="project" value="UniProtKB-SubCell"/>
</dbReference>
<evidence type="ECO:0000256" key="1">
    <source>
        <dbReference type="ARBA" id="ARBA00004123"/>
    </source>
</evidence>
<keyword evidence="14" id="KW-0333">Golgi apparatus</keyword>
<keyword evidence="7 20" id="KW-0813">Transport</keyword>
<keyword evidence="13 20" id="KW-1133">Transmembrane helix</keyword>
<dbReference type="Pfam" id="PF02535">
    <property type="entry name" value="Zip"/>
    <property type="match status" value="1"/>
</dbReference>
<dbReference type="InterPro" id="IPR003689">
    <property type="entry name" value="ZIP"/>
</dbReference>
<evidence type="ECO:0000256" key="17">
    <source>
        <dbReference type="ARBA" id="ARBA00023136"/>
    </source>
</evidence>
<evidence type="ECO:0000256" key="20">
    <source>
        <dbReference type="RuleBase" id="RU369011"/>
    </source>
</evidence>
<keyword evidence="11 20" id="KW-0862">Zinc</keyword>
<dbReference type="Ensembl" id="ENSAMXT00005049972.1">
    <property type="protein sequence ID" value="ENSAMXP00005045995.1"/>
    <property type="gene ID" value="ENSAMXG00005021220.1"/>
</dbReference>
<dbReference type="PANTHER" id="PTHR16133">
    <property type="entry name" value="SOLUTE CARRIER FAMILY 39 ZINC TRANSPORTER , MEMBER 9-RELATED"/>
    <property type="match status" value="1"/>
</dbReference>
<feature type="transmembrane region" description="Helical" evidence="20">
    <location>
        <begin position="35"/>
        <end position="55"/>
    </location>
</feature>
<evidence type="ECO:0000256" key="15">
    <source>
        <dbReference type="ARBA" id="ARBA00023065"/>
    </source>
</evidence>
<name>A0A8B9L626_ASTMX</name>
<evidence type="ECO:0000256" key="7">
    <source>
        <dbReference type="ARBA" id="ARBA00022448"/>
    </source>
</evidence>
<dbReference type="GO" id="GO:0005739">
    <property type="term" value="C:mitochondrion"/>
    <property type="evidence" value="ECO:0007669"/>
    <property type="project" value="UniProtKB-SubCell"/>
</dbReference>
<feature type="transmembrane region" description="Helical" evidence="20">
    <location>
        <begin position="177"/>
        <end position="199"/>
    </location>
</feature>
<dbReference type="Proteomes" id="UP000694621">
    <property type="component" value="Unplaced"/>
</dbReference>
<dbReference type="GeneID" id="125781063"/>
<keyword evidence="20" id="KW-0325">Glycoprotein</keyword>
<comment type="subcellular location">
    <subcellularLocation>
        <location evidence="5 20">Cell membrane</location>
        <topology evidence="5 20">Multi-pass membrane protein</topology>
    </subcellularLocation>
    <subcellularLocation>
        <location evidence="4 20">Cytoplasm</location>
        <location evidence="4 20">Perinuclear region</location>
    </subcellularLocation>
    <subcellularLocation>
        <location evidence="3 20">Golgi apparatus</location>
        <location evidence="3 20">trans-Golgi network membrane</location>
    </subcellularLocation>
    <subcellularLocation>
        <location evidence="2 20">Mitochondrion</location>
    </subcellularLocation>
    <subcellularLocation>
        <location evidence="1 20">Nucleus</location>
    </subcellularLocation>
</comment>
<dbReference type="AlphaFoldDB" id="A0A8B9L626"/>
<keyword evidence="18" id="KW-0539">Nucleus</keyword>
<evidence type="ECO:0000256" key="14">
    <source>
        <dbReference type="ARBA" id="ARBA00023034"/>
    </source>
</evidence>
<keyword evidence="8" id="KW-1003">Cell membrane</keyword>
<dbReference type="InterPro" id="IPR045891">
    <property type="entry name" value="ZIP9"/>
</dbReference>
<evidence type="ECO:0000256" key="5">
    <source>
        <dbReference type="ARBA" id="ARBA00004651"/>
    </source>
</evidence>
<feature type="transmembrane region" description="Helical" evidence="20">
    <location>
        <begin position="104"/>
        <end position="122"/>
    </location>
</feature>
<feature type="transmembrane region" description="Helical" evidence="20">
    <location>
        <begin position="284"/>
        <end position="303"/>
    </location>
</feature>
<gene>
    <name evidence="22" type="primary">slc39a9</name>
    <name evidence="21" type="synonym">SLC39A9</name>
    <name evidence="21" type="ORF">AMEX_G17879</name>
</gene>
<evidence type="ECO:0000256" key="10">
    <source>
        <dbReference type="ARBA" id="ARBA00022692"/>
    </source>
</evidence>
<evidence type="ECO:0000313" key="22">
    <source>
        <dbReference type="Ensembl" id="ENSAMXP00005045995.1"/>
    </source>
</evidence>
<keyword evidence="10 20" id="KW-0812">Transmembrane</keyword>
<dbReference type="RefSeq" id="XP_049319948.1">
    <property type="nucleotide sequence ID" value="XM_049463991.1"/>
</dbReference>
<evidence type="ECO:0000256" key="8">
    <source>
        <dbReference type="ARBA" id="ARBA00022475"/>
    </source>
</evidence>
<feature type="transmembrane region" description="Helical" evidence="20">
    <location>
        <begin position="243"/>
        <end position="264"/>
    </location>
</feature>
<evidence type="ECO:0000256" key="6">
    <source>
        <dbReference type="ARBA" id="ARBA00006939"/>
    </source>
</evidence>
<dbReference type="Proteomes" id="UP000752171">
    <property type="component" value="Unassembled WGS sequence"/>
</dbReference>
<reference evidence="22" key="2">
    <citation type="submission" date="2025-05" db="UniProtKB">
        <authorList>
            <consortium name="Ensembl"/>
        </authorList>
    </citation>
    <scope>IDENTIFICATION</scope>
</reference>
<keyword evidence="16" id="KW-0496">Mitochondrion</keyword>
<evidence type="ECO:0000313" key="21">
    <source>
        <dbReference type="EMBL" id="KAG9268853.1"/>
    </source>
</evidence>
<evidence type="ECO:0000256" key="12">
    <source>
        <dbReference type="ARBA" id="ARBA00022906"/>
    </source>
</evidence>
<evidence type="ECO:0000256" key="11">
    <source>
        <dbReference type="ARBA" id="ARBA00022833"/>
    </source>
</evidence>
<proteinExistence type="inferred from homology"/>
<dbReference type="GO" id="GO:0005794">
    <property type="term" value="C:Golgi apparatus"/>
    <property type="evidence" value="ECO:0007669"/>
    <property type="project" value="UniProtKB-SubCell"/>
</dbReference>
<feature type="transmembrane region" description="Helical" evidence="20">
    <location>
        <begin position="6"/>
        <end position="28"/>
    </location>
</feature>
<evidence type="ECO:0000256" key="18">
    <source>
        <dbReference type="ARBA" id="ARBA00023242"/>
    </source>
</evidence>
<reference evidence="21 24" key="1">
    <citation type="submission" date="2021-07" db="EMBL/GenBank/DDBJ databases">
        <authorList>
            <person name="Imarazene B."/>
            <person name="Zahm M."/>
            <person name="Klopp C."/>
            <person name="Cabau C."/>
            <person name="Beille S."/>
            <person name="Jouanno E."/>
            <person name="Castinel A."/>
            <person name="Lluch J."/>
            <person name="Gil L."/>
            <person name="Kuchtly C."/>
            <person name="Lopez Roques C."/>
            <person name="Donnadieu C."/>
            <person name="Parrinello H."/>
            <person name="Journot L."/>
            <person name="Du K."/>
            <person name="Schartl M."/>
            <person name="Retaux S."/>
            <person name="Guiguen Y."/>
        </authorList>
    </citation>
    <scope>NUCLEOTIDE SEQUENCE [LARGE SCALE GENOMIC DNA]</scope>
    <source>
        <strain evidence="21">Pach_M1</strain>
        <tissue evidence="21">Testis</tissue>
    </source>
</reference>
<keyword evidence="12 20" id="KW-0864">Zinc transport</keyword>
<evidence type="ECO:0000256" key="9">
    <source>
        <dbReference type="ARBA" id="ARBA00022490"/>
    </source>
</evidence>
<evidence type="ECO:0000256" key="2">
    <source>
        <dbReference type="ARBA" id="ARBA00004173"/>
    </source>
</evidence>
<evidence type="ECO:0000256" key="16">
    <source>
        <dbReference type="ARBA" id="ARBA00023128"/>
    </source>
</evidence>
<comment type="catalytic activity">
    <reaction evidence="19">
        <text>Zn(2+)(in) = Zn(2+)(out)</text>
        <dbReference type="Rhea" id="RHEA:29351"/>
        <dbReference type="ChEBI" id="CHEBI:29105"/>
    </reaction>
</comment>
<keyword evidence="15 20" id="KW-0406">Ion transport</keyword>
<evidence type="ECO:0000313" key="23">
    <source>
        <dbReference type="Proteomes" id="UP000694621"/>
    </source>
</evidence>
<feature type="transmembrane region" description="Helical" evidence="20">
    <location>
        <begin position="211"/>
        <end position="231"/>
    </location>
</feature>
<sequence length="309" mass="31714">MDDFSSISLLSLAMLVGCYVAGTIPLAVNFSEEKLKLVTVLGAGLLCGTALAVIIPEGVHALYEEVLEAGHHAHGQAEVSVPEQKVAEGVVGPSGEHAHSHEQLHAYIGISLVLGFVFMLLVDQIGSSHMHSGDVDPEAARAASSKVTTTLGLVVHAAADGVALGAAASTSQASVQLIVFVAIMLHKAPAAFGLVSFLMHAGLERNRIRKHLLVFALAAPLLAMLTFLGLSQSSKEALSDVNATGVAMLFSAGTFLYVATVHVLPEVGGTGGHSHSPGGSGGKGLSKVEVLALVMGCLIPLVLSIGHQH</sequence>
<organism evidence="22 23">
    <name type="scientific">Astyanax mexicanus</name>
    <name type="common">Blind cave fish</name>
    <name type="synonym">Astyanax fasciatus mexicanus</name>
    <dbReference type="NCBI Taxonomy" id="7994"/>
    <lineage>
        <taxon>Eukaryota</taxon>
        <taxon>Metazoa</taxon>
        <taxon>Chordata</taxon>
        <taxon>Craniata</taxon>
        <taxon>Vertebrata</taxon>
        <taxon>Euteleostomi</taxon>
        <taxon>Actinopterygii</taxon>
        <taxon>Neopterygii</taxon>
        <taxon>Teleostei</taxon>
        <taxon>Ostariophysi</taxon>
        <taxon>Characiformes</taxon>
        <taxon>Characoidei</taxon>
        <taxon>Acestrorhamphidae</taxon>
        <taxon>Acestrorhamphinae</taxon>
        <taxon>Astyanax</taxon>
    </lineage>
</organism>
<dbReference type="OMA" id="DDFPSIC"/>
<evidence type="ECO:0000256" key="4">
    <source>
        <dbReference type="ARBA" id="ARBA00004556"/>
    </source>
</evidence>
<keyword evidence="9" id="KW-0963">Cytoplasm</keyword>
<comment type="function">
    <text evidence="20">Transports zinc ions across cell and organelle membranes into the cytoplasm and regulates intracellular zinc homeostasis. Participates in the zinc ions efflux out of the secretory compartments. Also functions as membrane androgen receptor that mediates, through a G protein, the non-classical androgen signaling pathway, characterized by the activation of MAPK3/MAPK1 (Erk1/2) and transcription factors CREB1 or ATF1. Moreover, has dual functions as membrane-bound androgen receptor and as an androgen-dependent zinc transporter both of which are mediated through an inhibitory G protein (Gi) that mediates both MAP kinase and zinc signaling leading to the androgen-dependent apoptotic process.</text>
</comment>
<dbReference type="GO" id="GO:0005886">
    <property type="term" value="C:plasma membrane"/>
    <property type="evidence" value="ECO:0007669"/>
    <property type="project" value="UniProtKB-SubCell"/>
</dbReference>
<dbReference type="OrthoDB" id="19859at2759"/>
<dbReference type="EMBL" id="JAICCE010000014">
    <property type="protein sequence ID" value="KAG9268853.1"/>
    <property type="molecule type" value="Genomic_DNA"/>
</dbReference>
<protein>
    <recommendedName>
        <fullName evidence="20">Zinc transporter ZIP9</fullName>
        <shortName evidence="20">ZIP-9</shortName>
    </recommendedName>
    <alternativeName>
        <fullName evidence="20">Solute carrier family 39 member 9</fullName>
    </alternativeName>
    <alternativeName>
        <fullName evidence="20">Zrt- and Irt-like protein 9</fullName>
    </alternativeName>
</protein>
<keyword evidence="17 20" id="KW-0472">Membrane</keyword>
<dbReference type="GO" id="GO:0005634">
    <property type="term" value="C:nucleus"/>
    <property type="evidence" value="ECO:0007669"/>
    <property type="project" value="UniProtKB-SubCell"/>
</dbReference>
<evidence type="ECO:0000256" key="13">
    <source>
        <dbReference type="ARBA" id="ARBA00022989"/>
    </source>
</evidence>
<accession>A0A8B9L626</accession>
<evidence type="ECO:0000256" key="19">
    <source>
        <dbReference type="ARBA" id="ARBA00034634"/>
    </source>
</evidence>
<dbReference type="PANTHER" id="PTHR16133:SF5">
    <property type="entry name" value="ZINC TRANSPORTER ZIP9"/>
    <property type="match status" value="1"/>
</dbReference>
<evidence type="ECO:0000256" key="3">
    <source>
        <dbReference type="ARBA" id="ARBA00004198"/>
    </source>
</evidence>
<evidence type="ECO:0000313" key="24">
    <source>
        <dbReference type="Proteomes" id="UP000752171"/>
    </source>
</evidence>
<comment type="similarity">
    <text evidence="6 20">Belongs to the ZIP transporter (TC 2.A.5) family.</text>
</comment>